<dbReference type="InterPro" id="IPR056113">
    <property type="entry name" value="DUF7696"/>
</dbReference>
<evidence type="ECO:0000313" key="1">
    <source>
        <dbReference type="EMBL" id="CAB5194867.1"/>
    </source>
</evidence>
<gene>
    <name evidence="1" type="ORF">UFOVP177_41</name>
</gene>
<sequence length="67" mass="8092">MPDNSEQHRHRSEVRQILKWRTQDRNKAIEYLSIVRNKRGDRTAQLLEKDCRDQWSKGSRGDEGIWL</sequence>
<reference evidence="1" key="1">
    <citation type="submission" date="2020-05" db="EMBL/GenBank/DDBJ databases">
        <authorList>
            <person name="Chiriac C."/>
            <person name="Salcher M."/>
            <person name="Ghai R."/>
            <person name="Kavagutti S V."/>
        </authorList>
    </citation>
    <scope>NUCLEOTIDE SEQUENCE</scope>
</reference>
<organism evidence="1">
    <name type="scientific">uncultured Caudovirales phage</name>
    <dbReference type="NCBI Taxonomy" id="2100421"/>
    <lineage>
        <taxon>Viruses</taxon>
        <taxon>Duplodnaviria</taxon>
        <taxon>Heunggongvirae</taxon>
        <taxon>Uroviricota</taxon>
        <taxon>Caudoviricetes</taxon>
        <taxon>Peduoviridae</taxon>
        <taxon>Maltschvirus</taxon>
        <taxon>Maltschvirus maltsch</taxon>
    </lineage>
</organism>
<dbReference type="EMBL" id="LR798223">
    <property type="protein sequence ID" value="CAB5194867.1"/>
    <property type="molecule type" value="Genomic_DNA"/>
</dbReference>
<name>A0A6J7WBH6_9CAUD</name>
<dbReference type="Pfam" id="PF24751">
    <property type="entry name" value="DUF7696"/>
    <property type="match status" value="1"/>
</dbReference>
<protein>
    <submittedName>
        <fullName evidence="1">Uncharacterized protein</fullName>
    </submittedName>
</protein>
<accession>A0A6J7WBH6</accession>
<proteinExistence type="predicted"/>